<evidence type="ECO:0000256" key="2">
    <source>
        <dbReference type="ARBA" id="ARBA00007639"/>
    </source>
</evidence>
<dbReference type="Gene3D" id="3.40.50.2300">
    <property type="match status" value="2"/>
</dbReference>
<sequence>MHKSIAALGLASILALGVSSGALAAGEKVSVITPFLAAIATGEMIEAFKAKAAEYQWTVDVVDTAGDMAAFASRVEDATTSGANAIVLVSVDPTQIQDQVDKAKAAGVPVITIDGAKNASSVLNVTSDNYVLGETMTKFLFDQIGNKGNIVRFFYSAHPGVHQRELALDAALKANPEIKQVADHYVAVPGQVDDSRAAMDAMLLANPGDGAINAVWAAWDEPGIGANLAIEAAGRKGIVIAGIDGNPQAIDLIKACGAYIGTVRQGFGEMASIAAGELNTILAGGSAKADELYAPVELITRESLGVTCP</sequence>
<dbReference type="PANTHER" id="PTHR46847">
    <property type="entry name" value="D-ALLOSE-BINDING PERIPLASMIC PROTEIN-RELATED"/>
    <property type="match status" value="1"/>
</dbReference>
<dbReference type="InterPro" id="IPR028082">
    <property type="entry name" value="Peripla_BP_I"/>
</dbReference>
<dbReference type="PANTHER" id="PTHR46847:SF1">
    <property type="entry name" value="D-ALLOSE-BINDING PERIPLASMIC PROTEIN-RELATED"/>
    <property type="match status" value="1"/>
</dbReference>
<organism evidence="6 7">
    <name type="scientific">Devosia insulae DS-56</name>
    <dbReference type="NCBI Taxonomy" id="1116389"/>
    <lineage>
        <taxon>Bacteria</taxon>
        <taxon>Pseudomonadati</taxon>
        <taxon>Pseudomonadota</taxon>
        <taxon>Alphaproteobacteria</taxon>
        <taxon>Hyphomicrobiales</taxon>
        <taxon>Devosiaceae</taxon>
        <taxon>Devosia</taxon>
    </lineage>
</organism>
<keyword evidence="7" id="KW-1185">Reference proteome</keyword>
<gene>
    <name evidence="6" type="ORF">VW23_018955</name>
</gene>
<dbReference type="AlphaFoldDB" id="A0A1E5XQM9"/>
<proteinExistence type="inferred from homology"/>
<evidence type="ECO:0000256" key="3">
    <source>
        <dbReference type="ARBA" id="ARBA00022729"/>
    </source>
</evidence>
<keyword evidence="3 4" id="KW-0732">Signal</keyword>
<evidence type="ECO:0000313" key="7">
    <source>
        <dbReference type="Proteomes" id="UP000095463"/>
    </source>
</evidence>
<dbReference type="Pfam" id="PF13407">
    <property type="entry name" value="Peripla_BP_4"/>
    <property type="match status" value="1"/>
</dbReference>
<comment type="caution">
    <text evidence="6">The sequence shown here is derived from an EMBL/GenBank/DDBJ whole genome shotgun (WGS) entry which is preliminary data.</text>
</comment>
<evidence type="ECO:0000256" key="1">
    <source>
        <dbReference type="ARBA" id="ARBA00004196"/>
    </source>
</evidence>
<comment type="subcellular location">
    <subcellularLocation>
        <location evidence="1">Cell envelope</location>
    </subcellularLocation>
</comment>
<reference evidence="6 7" key="1">
    <citation type="journal article" date="2015" name="Genome Announc.">
        <title>Genome Assemblies of Three Soil-Associated Devosia species: D. insulae, D. limi, and D. soli.</title>
        <authorList>
            <person name="Hassan Y.I."/>
            <person name="Lepp D."/>
            <person name="Zhou T."/>
        </authorList>
    </citation>
    <scope>NUCLEOTIDE SEQUENCE [LARGE SCALE GENOMIC DNA]</scope>
    <source>
        <strain evidence="6 7">DS-56</strain>
    </source>
</reference>
<dbReference type="RefSeq" id="WP_069909912.1">
    <property type="nucleotide sequence ID" value="NZ_LAJE02000180.1"/>
</dbReference>
<evidence type="ECO:0000313" key="6">
    <source>
        <dbReference type="EMBL" id="OEO30883.1"/>
    </source>
</evidence>
<evidence type="ECO:0000259" key="5">
    <source>
        <dbReference type="Pfam" id="PF13407"/>
    </source>
</evidence>
<dbReference type="InterPro" id="IPR025997">
    <property type="entry name" value="SBP_2_dom"/>
</dbReference>
<dbReference type="Proteomes" id="UP000095463">
    <property type="component" value="Unassembled WGS sequence"/>
</dbReference>
<accession>A0A1E5XQM9</accession>
<dbReference type="GO" id="GO:0030313">
    <property type="term" value="C:cell envelope"/>
    <property type="evidence" value="ECO:0007669"/>
    <property type="project" value="UniProtKB-SubCell"/>
</dbReference>
<evidence type="ECO:0000256" key="4">
    <source>
        <dbReference type="SAM" id="SignalP"/>
    </source>
</evidence>
<feature type="signal peptide" evidence="4">
    <location>
        <begin position="1"/>
        <end position="24"/>
    </location>
</feature>
<name>A0A1E5XQM9_9HYPH</name>
<dbReference type="OrthoDB" id="44362at2"/>
<dbReference type="SUPFAM" id="SSF53822">
    <property type="entry name" value="Periplasmic binding protein-like I"/>
    <property type="match status" value="1"/>
</dbReference>
<dbReference type="GO" id="GO:0030246">
    <property type="term" value="F:carbohydrate binding"/>
    <property type="evidence" value="ECO:0007669"/>
    <property type="project" value="UniProtKB-ARBA"/>
</dbReference>
<feature type="chain" id="PRO_5009190398" evidence="4">
    <location>
        <begin position="25"/>
        <end position="309"/>
    </location>
</feature>
<comment type="similarity">
    <text evidence="2">Belongs to the bacterial solute-binding protein 2 family.</text>
</comment>
<feature type="domain" description="Periplasmic binding protein" evidence="5">
    <location>
        <begin position="43"/>
        <end position="284"/>
    </location>
</feature>
<protein>
    <submittedName>
        <fullName evidence="6">LacI family transcriptional regulator</fullName>
    </submittedName>
</protein>
<dbReference type="EMBL" id="LAJE02000180">
    <property type="protein sequence ID" value="OEO30883.1"/>
    <property type="molecule type" value="Genomic_DNA"/>
</dbReference>